<dbReference type="AlphaFoldDB" id="A0A0F9EJS1"/>
<accession>A0A0F9EJS1</accession>
<dbReference type="EMBL" id="LAZR01034489">
    <property type="protein sequence ID" value="KKL45160.1"/>
    <property type="molecule type" value="Genomic_DNA"/>
</dbReference>
<comment type="caution">
    <text evidence="1">The sequence shown here is derived from an EMBL/GenBank/DDBJ whole genome shotgun (WGS) entry which is preliminary data.</text>
</comment>
<gene>
    <name evidence="1" type="ORF">LCGC14_2358470</name>
</gene>
<name>A0A0F9EJS1_9ZZZZ</name>
<reference evidence="1" key="1">
    <citation type="journal article" date="2015" name="Nature">
        <title>Complex archaea that bridge the gap between prokaryotes and eukaryotes.</title>
        <authorList>
            <person name="Spang A."/>
            <person name="Saw J.H."/>
            <person name="Jorgensen S.L."/>
            <person name="Zaremba-Niedzwiedzka K."/>
            <person name="Martijn J."/>
            <person name="Lind A.E."/>
            <person name="van Eijk R."/>
            <person name="Schleper C."/>
            <person name="Guy L."/>
            <person name="Ettema T.J."/>
        </authorList>
    </citation>
    <scope>NUCLEOTIDE SEQUENCE</scope>
</reference>
<proteinExistence type="predicted"/>
<organism evidence="1">
    <name type="scientific">marine sediment metagenome</name>
    <dbReference type="NCBI Taxonomy" id="412755"/>
    <lineage>
        <taxon>unclassified sequences</taxon>
        <taxon>metagenomes</taxon>
        <taxon>ecological metagenomes</taxon>
    </lineage>
</organism>
<protein>
    <submittedName>
        <fullName evidence="1">Uncharacterized protein</fullName>
    </submittedName>
</protein>
<sequence>MAERSTTERECGCPPAIIMCVHWDGKLLGLASDDELRSGHTCGGGWRPFTGQGYGIHLTEDKLLTCARTADCPAMVLPYPCTLCLEFENLSEAQAEFARREQQLMEAAHA</sequence>
<evidence type="ECO:0000313" key="1">
    <source>
        <dbReference type="EMBL" id="KKL45160.1"/>
    </source>
</evidence>